<evidence type="ECO:0000256" key="2">
    <source>
        <dbReference type="ARBA" id="ARBA00012836"/>
    </source>
</evidence>
<dbReference type="FunFam" id="3.40.50.620:FF:000037">
    <property type="entry name" value="Glutamine--tRNA ligase cytoplasmic"/>
    <property type="match status" value="1"/>
</dbReference>
<dbReference type="FunFam" id="2.40.240.10:FF:000007">
    <property type="entry name" value="Glutamine--tRNA ligase"/>
    <property type="match status" value="1"/>
</dbReference>
<dbReference type="InterPro" id="IPR050132">
    <property type="entry name" value="Gln/Glu-tRNA_Ligase"/>
</dbReference>
<evidence type="ECO:0000256" key="4">
    <source>
        <dbReference type="ARBA" id="ARBA00022741"/>
    </source>
</evidence>
<dbReference type="Pfam" id="PF03950">
    <property type="entry name" value="tRNA-synt_1c_C"/>
    <property type="match status" value="1"/>
</dbReference>
<keyword evidence="5 9" id="KW-0067">ATP-binding</keyword>
<dbReference type="InterPro" id="IPR049437">
    <property type="entry name" value="tRNA-synt_1c_C2"/>
</dbReference>
<evidence type="ECO:0000256" key="7">
    <source>
        <dbReference type="ARBA" id="ARBA00023146"/>
    </source>
</evidence>
<comment type="catalytic activity">
    <reaction evidence="8">
        <text>tRNA(Gln) + L-glutamine + ATP = L-glutaminyl-tRNA(Gln) + AMP + diphosphate</text>
        <dbReference type="Rhea" id="RHEA:20121"/>
        <dbReference type="Rhea" id="RHEA-COMP:9662"/>
        <dbReference type="Rhea" id="RHEA-COMP:9681"/>
        <dbReference type="ChEBI" id="CHEBI:30616"/>
        <dbReference type="ChEBI" id="CHEBI:33019"/>
        <dbReference type="ChEBI" id="CHEBI:58359"/>
        <dbReference type="ChEBI" id="CHEBI:78442"/>
        <dbReference type="ChEBI" id="CHEBI:78521"/>
        <dbReference type="ChEBI" id="CHEBI:456215"/>
        <dbReference type="EC" id="6.1.1.18"/>
    </reaction>
</comment>
<evidence type="ECO:0000256" key="5">
    <source>
        <dbReference type="ARBA" id="ARBA00022840"/>
    </source>
</evidence>
<protein>
    <recommendedName>
        <fullName evidence="2">glutamine--tRNA ligase</fullName>
        <ecNumber evidence="2">6.1.1.18</ecNumber>
    </recommendedName>
</protein>
<dbReference type="Gene3D" id="3.40.50.620">
    <property type="entry name" value="HUPs"/>
    <property type="match status" value="1"/>
</dbReference>
<dbReference type="PRINTS" id="PR00987">
    <property type="entry name" value="TRNASYNTHGLU"/>
</dbReference>
<dbReference type="InterPro" id="IPR011035">
    <property type="entry name" value="Ribosomal_bL25/Gln-tRNA_synth"/>
</dbReference>
<dbReference type="PROSITE" id="PS00178">
    <property type="entry name" value="AA_TRNA_LIGASE_I"/>
    <property type="match status" value="1"/>
</dbReference>
<dbReference type="Pfam" id="PF20974">
    <property type="entry name" value="tRNA-synt_1c_C2"/>
    <property type="match status" value="1"/>
</dbReference>
<proteinExistence type="inferred from homology"/>
<dbReference type="InterPro" id="IPR001412">
    <property type="entry name" value="aa-tRNA-synth_I_CS"/>
</dbReference>
<dbReference type="InterPro" id="IPR014729">
    <property type="entry name" value="Rossmann-like_a/b/a_fold"/>
</dbReference>
<dbReference type="NCBIfam" id="TIGR00440">
    <property type="entry name" value="glnS"/>
    <property type="match status" value="1"/>
</dbReference>
<evidence type="ECO:0000256" key="6">
    <source>
        <dbReference type="ARBA" id="ARBA00022917"/>
    </source>
</evidence>
<evidence type="ECO:0000256" key="1">
    <source>
        <dbReference type="ARBA" id="ARBA00005594"/>
    </source>
</evidence>
<evidence type="ECO:0000256" key="9">
    <source>
        <dbReference type="RuleBase" id="RU363037"/>
    </source>
</evidence>
<keyword evidence="6 9" id="KW-0648">Protein biosynthesis</keyword>
<dbReference type="EMBL" id="SNRW01001914">
    <property type="protein sequence ID" value="KAA6394546.1"/>
    <property type="molecule type" value="Genomic_DNA"/>
</dbReference>
<dbReference type="InterPro" id="IPR004514">
    <property type="entry name" value="Gln-tRNA-synth"/>
</dbReference>
<dbReference type="Proteomes" id="UP000324800">
    <property type="component" value="Unassembled WGS sequence"/>
</dbReference>
<feature type="compositionally biased region" description="Basic and acidic residues" evidence="10">
    <location>
        <begin position="510"/>
        <end position="532"/>
    </location>
</feature>
<dbReference type="PANTHER" id="PTHR43097">
    <property type="entry name" value="GLUTAMINE-TRNA LIGASE"/>
    <property type="match status" value="1"/>
</dbReference>
<dbReference type="InterPro" id="IPR020058">
    <property type="entry name" value="Glu/Gln-tRNA-synth_Ib_cat-dom"/>
</dbReference>
<evidence type="ECO:0000259" key="12">
    <source>
        <dbReference type="Pfam" id="PF03950"/>
    </source>
</evidence>
<comment type="caution">
    <text evidence="14">The sequence shown here is derived from an EMBL/GenBank/DDBJ whole genome shotgun (WGS) entry which is preliminary data.</text>
</comment>
<evidence type="ECO:0000256" key="3">
    <source>
        <dbReference type="ARBA" id="ARBA00022598"/>
    </source>
</evidence>
<evidence type="ECO:0000313" key="14">
    <source>
        <dbReference type="EMBL" id="KAA6394546.1"/>
    </source>
</evidence>
<dbReference type="GO" id="GO:0004819">
    <property type="term" value="F:glutamine-tRNA ligase activity"/>
    <property type="evidence" value="ECO:0007669"/>
    <property type="project" value="UniProtKB-EC"/>
</dbReference>
<dbReference type="InterPro" id="IPR020056">
    <property type="entry name" value="Rbsml_bL25/Gln-tRNA_synth_N"/>
</dbReference>
<dbReference type="PANTHER" id="PTHR43097:SF4">
    <property type="entry name" value="GLUTAMINE--TRNA LIGASE"/>
    <property type="match status" value="1"/>
</dbReference>
<comment type="similarity">
    <text evidence="1 9">Belongs to the class-I aminoacyl-tRNA synthetase family.</text>
</comment>
<dbReference type="GO" id="GO:0005829">
    <property type="term" value="C:cytosol"/>
    <property type="evidence" value="ECO:0007669"/>
    <property type="project" value="TreeGrafter"/>
</dbReference>
<dbReference type="Gene3D" id="2.40.240.10">
    <property type="entry name" value="Ribosomal Protein L25, Chain P"/>
    <property type="match status" value="2"/>
</dbReference>
<dbReference type="EC" id="6.1.1.18" evidence="2"/>
<evidence type="ECO:0000259" key="13">
    <source>
        <dbReference type="Pfam" id="PF20974"/>
    </source>
</evidence>
<evidence type="ECO:0000256" key="10">
    <source>
        <dbReference type="SAM" id="MobiDB-lite"/>
    </source>
</evidence>
<keyword evidence="4 9" id="KW-0547">Nucleotide-binding</keyword>
<dbReference type="AlphaFoldDB" id="A0A5J4WIK7"/>
<feature type="domain" description="Glutamyl/glutaminyl-tRNA synthetase class Ib anti-codon binding" evidence="12">
    <location>
        <begin position="361"/>
        <end position="471"/>
    </location>
</feature>
<dbReference type="InterPro" id="IPR000924">
    <property type="entry name" value="Glu/Gln-tRNA-synth"/>
</dbReference>
<organism evidence="14 15">
    <name type="scientific">Streblomastix strix</name>
    <dbReference type="NCBI Taxonomy" id="222440"/>
    <lineage>
        <taxon>Eukaryota</taxon>
        <taxon>Metamonada</taxon>
        <taxon>Preaxostyla</taxon>
        <taxon>Oxymonadida</taxon>
        <taxon>Streblomastigidae</taxon>
        <taxon>Streblomastix</taxon>
    </lineage>
</organism>
<name>A0A5J4WIK7_9EUKA</name>
<keyword evidence="7 9" id="KW-0030">Aminoacyl-tRNA synthetase</keyword>
<dbReference type="OrthoDB" id="10250478at2759"/>
<evidence type="ECO:0000313" key="15">
    <source>
        <dbReference type="Proteomes" id="UP000324800"/>
    </source>
</evidence>
<dbReference type="GO" id="GO:0006425">
    <property type="term" value="P:glutaminyl-tRNA aminoacylation"/>
    <property type="evidence" value="ECO:0007669"/>
    <property type="project" value="InterPro"/>
</dbReference>
<reference evidence="14 15" key="1">
    <citation type="submission" date="2019-03" db="EMBL/GenBank/DDBJ databases">
        <title>Single cell metagenomics reveals metabolic interactions within the superorganism composed of flagellate Streblomastix strix and complex community of Bacteroidetes bacteria on its surface.</title>
        <authorList>
            <person name="Treitli S.C."/>
            <person name="Kolisko M."/>
            <person name="Husnik F."/>
            <person name="Keeling P."/>
            <person name="Hampl V."/>
        </authorList>
    </citation>
    <scope>NUCLEOTIDE SEQUENCE [LARGE SCALE GENOMIC DNA]</scope>
    <source>
        <strain evidence="14">ST1C</strain>
    </source>
</reference>
<dbReference type="GO" id="GO:0005524">
    <property type="term" value="F:ATP binding"/>
    <property type="evidence" value="ECO:0007669"/>
    <property type="project" value="UniProtKB-KW"/>
</dbReference>
<gene>
    <name evidence="14" type="ORF">EZS28_009928</name>
</gene>
<evidence type="ECO:0000259" key="11">
    <source>
        <dbReference type="Pfam" id="PF00749"/>
    </source>
</evidence>
<feature type="region of interest" description="Disordered" evidence="10">
    <location>
        <begin position="505"/>
        <end position="532"/>
    </location>
</feature>
<dbReference type="Pfam" id="PF00749">
    <property type="entry name" value="tRNA-synt_1c"/>
    <property type="match status" value="1"/>
</dbReference>
<keyword evidence="3 9" id="KW-0436">Ligase</keyword>
<accession>A0A5J4WIK7</accession>
<evidence type="ECO:0000256" key="8">
    <source>
        <dbReference type="ARBA" id="ARBA00048270"/>
    </source>
</evidence>
<dbReference type="SUPFAM" id="SSF50715">
    <property type="entry name" value="Ribosomal protein L25-like"/>
    <property type="match status" value="2"/>
</dbReference>
<sequence>MSKSPPPVRLELAEYEFEPPGCKHDIFPPPMVNDQNTPEIKAAHEAIHANWGHKIVTRFPPEPNGFLHIGHAKAMFLDFGLAVQNEGVTYLRYDDTNPSGERQDYIDSIAETIHWLGHRPWKVTYTSDYFDQLYNMAIGLIKRGLAFVDHSAKEDIKKQRETREESQYRNRTVEENLRLFDDMRKGKCEEGSCVLRLKMDMKNNNPNMRDLIIYRVIYKPHLRTGDKWCIYPTYDYSHCIVDSLEHVSHSMCTLEFEIRRDSYFWLLDTLGLYKPIVWEFSRLNVTHSVMSKRKVNELVARGIVSGWDDPRLTSLAGLRRRGFCPEILSSFVRHTGITRNENLIRFDQLESCSRTFLDRTARRAMAVLDPVRVDIENFNEGWQLADKADGIQCEILDVPDFPSKPEKGNHQIVFTPIIYIDSSDFKEADEKGFWGLTIGKEVGLKYACNIICTSIIKDPKTGKVIQIRGRIDRERKNKVKGHLTWVAEARAWEVEAALKLHTNQQSETVVEEKEKEKEKEKDGKEKEKKKEVRNEEIVSPVSSIVNCFEHLFQHEDISEADDWLKDLNPESIQTFENAMVDYSLLKAKAEERFQFERVGYFCVDSKQSRESVGGRSKLTFNRTVSLRESPKKK</sequence>
<feature type="domain" description="tRNA synthetases class I (E and Q) anti-codon binding" evidence="13">
    <location>
        <begin position="544"/>
        <end position="604"/>
    </location>
</feature>
<dbReference type="InterPro" id="IPR020059">
    <property type="entry name" value="Glu/Gln-tRNA-synth_Ib_codon-bd"/>
</dbReference>
<feature type="domain" description="Glutamyl/glutaminyl-tRNA synthetase class Ib catalytic" evidence="11">
    <location>
        <begin position="54"/>
        <end position="357"/>
    </location>
</feature>
<dbReference type="SUPFAM" id="SSF52374">
    <property type="entry name" value="Nucleotidylyl transferase"/>
    <property type="match status" value="1"/>
</dbReference>